<evidence type="ECO:0000256" key="1">
    <source>
        <dbReference type="SAM" id="SignalP"/>
    </source>
</evidence>
<reference evidence="2 3" key="1">
    <citation type="submission" date="2016-10" db="EMBL/GenBank/DDBJ databases">
        <authorList>
            <person name="de Groot N.N."/>
        </authorList>
    </citation>
    <scope>NUCLEOTIDE SEQUENCE [LARGE SCALE GENOMIC DNA]</scope>
    <source>
        <strain evidence="2 3">DSM 24015</strain>
    </source>
</reference>
<feature type="chain" id="PRO_5011489215" evidence="1">
    <location>
        <begin position="20"/>
        <end position="259"/>
    </location>
</feature>
<dbReference type="EMBL" id="FNAS01000001">
    <property type="protein sequence ID" value="SDD94003.1"/>
    <property type="molecule type" value="Genomic_DNA"/>
</dbReference>
<dbReference type="AlphaFoldDB" id="A0A1G6YVC3"/>
<evidence type="ECO:0000313" key="3">
    <source>
        <dbReference type="Proteomes" id="UP000198517"/>
    </source>
</evidence>
<keyword evidence="1" id="KW-0732">Signal</keyword>
<dbReference type="Proteomes" id="UP000198517">
    <property type="component" value="Unassembled WGS sequence"/>
</dbReference>
<keyword evidence="2" id="KW-0378">Hydrolase</keyword>
<accession>A0A1G6YVC3</accession>
<protein>
    <submittedName>
        <fullName evidence="2">Carboxypeptidase regulatory-like domain-containing protein</fullName>
    </submittedName>
</protein>
<keyword evidence="2" id="KW-0645">Protease</keyword>
<dbReference type="RefSeq" id="WP_245688760.1">
    <property type="nucleotide sequence ID" value="NZ_FNAS01000001.1"/>
</dbReference>
<dbReference type="SUPFAM" id="SSF49464">
    <property type="entry name" value="Carboxypeptidase regulatory domain-like"/>
    <property type="match status" value="1"/>
</dbReference>
<feature type="signal peptide" evidence="1">
    <location>
        <begin position="1"/>
        <end position="19"/>
    </location>
</feature>
<gene>
    <name evidence="2" type="ORF">SAMN05421544_101271</name>
</gene>
<keyword evidence="2" id="KW-0121">Carboxypeptidase</keyword>
<dbReference type="GO" id="GO:0004180">
    <property type="term" value="F:carboxypeptidase activity"/>
    <property type="evidence" value="ECO:0007669"/>
    <property type="project" value="UniProtKB-KW"/>
</dbReference>
<sequence>MRKWLFLFALISMLSNVFAQNVIIGKITEKDGKALSGATVMVEDANTSGIKGYAISDGKGIYKLSFSSDASKLSVRVKAFNHKEKVQTVDNKSQTLNFSLELNFTEIKEIVLKNKLITKKGDTITYDLKSFSSKSNRTLADVLKKMPGMEVQSDGTVIYQGKPINKFNVNGKDLMEGAYGTVNNALPKDAVKDVQVMENHQPIKLLKDKVPSEQAALNIRLKRKITMTGRGEVSAGFSPFLWNVKLTPMFFWTKEPMGS</sequence>
<proteinExistence type="predicted"/>
<dbReference type="InterPro" id="IPR008969">
    <property type="entry name" value="CarboxyPept-like_regulatory"/>
</dbReference>
<keyword evidence="3" id="KW-1185">Reference proteome</keyword>
<dbReference type="STRING" id="1071918.SAMN05421544_101271"/>
<evidence type="ECO:0000313" key="2">
    <source>
        <dbReference type="EMBL" id="SDD94003.1"/>
    </source>
</evidence>
<name>A0A1G6YVC3_9FLAO</name>
<organism evidence="2 3">
    <name type="scientific">Riemerella columbipharyngis</name>
    <dbReference type="NCBI Taxonomy" id="1071918"/>
    <lineage>
        <taxon>Bacteria</taxon>
        <taxon>Pseudomonadati</taxon>
        <taxon>Bacteroidota</taxon>
        <taxon>Flavobacteriia</taxon>
        <taxon>Flavobacteriales</taxon>
        <taxon>Weeksellaceae</taxon>
        <taxon>Riemerella</taxon>
    </lineage>
</organism>
<dbReference type="Gene3D" id="2.60.40.1120">
    <property type="entry name" value="Carboxypeptidase-like, regulatory domain"/>
    <property type="match status" value="1"/>
</dbReference>